<name>A0A089QHM1_9LACO</name>
<feature type="domain" description="NADP-dependent oxidoreductase" evidence="1">
    <location>
        <begin position="16"/>
        <end position="306"/>
    </location>
</feature>
<evidence type="ECO:0000313" key="5">
    <source>
        <dbReference type="Proteomes" id="UP000195378"/>
    </source>
</evidence>
<evidence type="ECO:0000313" key="4">
    <source>
        <dbReference type="Proteomes" id="UP000029488"/>
    </source>
</evidence>
<evidence type="ECO:0000259" key="1">
    <source>
        <dbReference type="Pfam" id="PF00248"/>
    </source>
</evidence>
<dbReference type="Proteomes" id="UP000195378">
    <property type="component" value="Chromosome"/>
</dbReference>
<dbReference type="PANTHER" id="PTHR43364:SF1">
    <property type="entry name" value="OXIDOREDUCTASE YDHF"/>
    <property type="match status" value="1"/>
</dbReference>
<dbReference type="EMBL" id="CP007646">
    <property type="protein sequence ID" value="AIR10461.1"/>
    <property type="molecule type" value="Genomic_DNA"/>
</dbReference>
<dbReference type="InterPro" id="IPR020471">
    <property type="entry name" value="AKR"/>
</dbReference>
<gene>
    <name evidence="3" type="ORF">B7R82_05200</name>
    <name evidence="2" type="ORF">LSJ_0773</name>
</gene>
<dbReference type="RefSeq" id="WP_034983153.1">
    <property type="nucleotide sequence ID" value="NZ_CP007646.1"/>
</dbReference>
<dbReference type="PRINTS" id="PR00069">
    <property type="entry name" value="ALDKETRDTASE"/>
</dbReference>
<dbReference type="CDD" id="cd19092">
    <property type="entry name" value="AKR_BsYcsN_EcYdhF-like"/>
    <property type="match status" value="1"/>
</dbReference>
<evidence type="ECO:0000313" key="3">
    <source>
        <dbReference type="EMBL" id="ARU19412.1"/>
    </source>
</evidence>
<protein>
    <submittedName>
        <fullName evidence="3">Aldo/keto reductase</fullName>
    </submittedName>
    <submittedName>
        <fullName evidence="2">Oxidoreductase</fullName>
        <ecNumber evidence="2">1.1.1.-</ecNumber>
    </submittedName>
</protein>
<dbReference type="Proteomes" id="UP000029488">
    <property type="component" value="Chromosome"/>
</dbReference>
<sequence length="318" mass="35577">MRQIALGNGEITASQVALGIMRMGKKSVEDATTVLKTVYDQGVNFFDSADIYTDGESELVFGKALKNAGIPRDKVYIQSKAGIVLDHARTTANGLVFGQRYDFSKEHLLQAVDGILERIGVDYLDTFLLHRPDPLMEPDEVAEVFNTLLRNGKVRNFGVSNFNASQIDVLQQAVGQKLIINQVQLSLKHTPLIDSGIFVNRLEDEAVDRESGMLEYSRKNNITLQAWSPYQYGMFEGVFIDNPKFPELNAMMDEIAKKYGVTKNAIATAWITRLPHNVQVILGSMNPQHLEESIAGADIRLTRQEWYDLYLAAGHKLP</sequence>
<proteinExistence type="predicted"/>
<dbReference type="InterPro" id="IPR050523">
    <property type="entry name" value="AKR_Detox_Biosynth"/>
</dbReference>
<organism evidence="2 4">
    <name type="scientific">Ligilactobacillus salivarius</name>
    <dbReference type="NCBI Taxonomy" id="1624"/>
    <lineage>
        <taxon>Bacteria</taxon>
        <taxon>Bacillati</taxon>
        <taxon>Bacillota</taxon>
        <taxon>Bacilli</taxon>
        <taxon>Lactobacillales</taxon>
        <taxon>Lactobacillaceae</taxon>
        <taxon>Ligilactobacillus</taxon>
    </lineage>
</organism>
<dbReference type="EC" id="1.1.1.-" evidence="2"/>
<accession>A0A089QHM1</accession>
<dbReference type="Gene3D" id="3.20.20.100">
    <property type="entry name" value="NADP-dependent oxidoreductase domain"/>
    <property type="match status" value="1"/>
</dbReference>
<dbReference type="PANTHER" id="PTHR43364">
    <property type="entry name" value="NADH-SPECIFIC METHYLGLYOXAL REDUCTASE-RELATED"/>
    <property type="match status" value="1"/>
</dbReference>
<dbReference type="SUPFAM" id="SSF51430">
    <property type="entry name" value="NAD(P)-linked oxidoreductase"/>
    <property type="match status" value="1"/>
</dbReference>
<dbReference type="KEGG" id="lsj:LSJ_0773"/>
<dbReference type="AlphaFoldDB" id="A0A089QHM1"/>
<dbReference type="GO" id="GO:0005829">
    <property type="term" value="C:cytosol"/>
    <property type="evidence" value="ECO:0007669"/>
    <property type="project" value="TreeGrafter"/>
</dbReference>
<dbReference type="GO" id="GO:0016491">
    <property type="term" value="F:oxidoreductase activity"/>
    <property type="evidence" value="ECO:0007669"/>
    <property type="project" value="UniProtKB-KW"/>
</dbReference>
<reference evidence="3 5" key="2">
    <citation type="submission" date="2017-04" db="EMBL/GenBank/DDBJ databases">
        <title>Complete genome sequence of Lactobacillus salivarius ZLS006, a probiotic strain isolated from healthy piglet.</title>
        <authorList>
            <person name="Zhang D."/>
        </authorList>
    </citation>
    <scope>NUCLEOTIDE SEQUENCE [LARGE SCALE GENOMIC DNA]</scope>
    <source>
        <strain evidence="3 5">ZLS006</strain>
    </source>
</reference>
<dbReference type="Pfam" id="PF00248">
    <property type="entry name" value="Aldo_ket_red"/>
    <property type="match status" value="1"/>
</dbReference>
<reference evidence="2 4" key="1">
    <citation type="journal article" date="2014" name="BMC Genomics">
        <title>Unusual genome complexity in Lactobacillus salivarius JCM1046.</title>
        <authorList>
            <person name="Raftis E.J."/>
            <person name="Forde B.M."/>
            <person name="Claesson M.J."/>
            <person name="O'Toole P.W."/>
        </authorList>
    </citation>
    <scope>NUCLEOTIDE SEQUENCE [LARGE SCALE GENOMIC DNA]</scope>
    <source>
        <strain evidence="2 4">JCM1046</strain>
    </source>
</reference>
<dbReference type="EMBL" id="CP020858">
    <property type="protein sequence ID" value="ARU19412.1"/>
    <property type="molecule type" value="Genomic_DNA"/>
</dbReference>
<dbReference type="InterPro" id="IPR023210">
    <property type="entry name" value="NADP_OxRdtase_dom"/>
</dbReference>
<evidence type="ECO:0000313" key="2">
    <source>
        <dbReference type="EMBL" id="AIR10461.1"/>
    </source>
</evidence>
<dbReference type="InterPro" id="IPR036812">
    <property type="entry name" value="NAD(P)_OxRdtase_dom_sf"/>
</dbReference>
<keyword evidence="2" id="KW-0560">Oxidoreductase</keyword>